<keyword evidence="2 11" id="KW-0808">Transferase</keyword>
<keyword evidence="5 11" id="KW-1133">Transmembrane helix</keyword>
<keyword evidence="16" id="KW-1185">Reference proteome</keyword>
<evidence type="ECO:0000256" key="2">
    <source>
        <dbReference type="ARBA" id="ARBA00022679"/>
    </source>
</evidence>
<dbReference type="PROSITE" id="PS50216">
    <property type="entry name" value="DHHC"/>
    <property type="match status" value="1"/>
</dbReference>
<name>A0AA40CA03_9PEZI</name>
<comment type="domain">
    <text evidence="11 12">The DHHC domain is required for palmitoyltransferase activity.</text>
</comment>
<evidence type="ECO:0000256" key="3">
    <source>
        <dbReference type="ARBA" id="ARBA00022692"/>
    </source>
</evidence>
<keyword evidence="6 11" id="KW-0472">Membrane</keyword>
<comment type="caution">
    <text evidence="15">The sequence shown here is derived from an EMBL/GenBank/DDBJ whole genome shotgun (WGS) entry which is preliminary data.</text>
</comment>
<feature type="compositionally biased region" description="Acidic residues" evidence="13">
    <location>
        <begin position="384"/>
        <end position="411"/>
    </location>
</feature>
<keyword evidence="4 11" id="KW-0256">Endoplasmic reticulum</keyword>
<dbReference type="EMBL" id="JAULSR010000002">
    <property type="protein sequence ID" value="KAK0630004.1"/>
    <property type="molecule type" value="Genomic_DNA"/>
</dbReference>
<gene>
    <name evidence="11" type="primary">PFA4</name>
    <name evidence="15" type="ORF">B0T17DRAFT_207096</name>
</gene>
<dbReference type="InterPro" id="IPR001594">
    <property type="entry name" value="Palmitoyltrfase_DHHC"/>
</dbReference>
<reference evidence="15" key="1">
    <citation type="submission" date="2023-06" db="EMBL/GenBank/DDBJ databases">
        <title>Genome-scale phylogeny and comparative genomics of the fungal order Sordariales.</title>
        <authorList>
            <consortium name="Lawrence Berkeley National Laboratory"/>
            <person name="Hensen N."/>
            <person name="Bonometti L."/>
            <person name="Westerberg I."/>
            <person name="Brannstrom I.O."/>
            <person name="Guillou S."/>
            <person name="Cros-Aarteil S."/>
            <person name="Calhoun S."/>
            <person name="Haridas S."/>
            <person name="Kuo A."/>
            <person name="Mondo S."/>
            <person name="Pangilinan J."/>
            <person name="Riley R."/>
            <person name="LaButti K."/>
            <person name="Andreopoulos B."/>
            <person name="Lipzen A."/>
            <person name="Chen C."/>
            <person name="Yanf M."/>
            <person name="Daum C."/>
            <person name="Ng V."/>
            <person name="Clum A."/>
            <person name="Steindorff A."/>
            <person name="Ohm R."/>
            <person name="Martin F."/>
            <person name="Silar P."/>
            <person name="Natvig D."/>
            <person name="Lalanne C."/>
            <person name="Gautier V."/>
            <person name="Ament-velasquez S.L."/>
            <person name="Kruys A."/>
            <person name="Hutchinson M.I."/>
            <person name="Powell A.J."/>
            <person name="Barry K."/>
            <person name="Miller A.N."/>
            <person name="Grigoriev I.V."/>
            <person name="Debuchy R."/>
            <person name="Gladieux P."/>
            <person name="Thoren M.H."/>
            <person name="Johannesson H."/>
        </authorList>
    </citation>
    <scope>NUCLEOTIDE SEQUENCE</scope>
    <source>
        <strain evidence="15">SMH3391-2</strain>
    </source>
</reference>
<dbReference type="HAMAP" id="MF_03199">
    <property type="entry name" value="DHHC_PAT_PFA4"/>
    <property type="match status" value="1"/>
</dbReference>
<dbReference type="GO" id="GO:0019706">
    <property type="term" value="F:protein-cysteine S-palmitoyltransferase activity"/>
    <property type="evidence" value="ECO:0007669"/>
    <property type="project" value="UniProtKB-UniRule"/>
</dbReference>
<feature type="transmembrane region" description="Helical" evidence="11 12">
    <location>
        <begin position="21"/>
        <end position="42"/>
    </location>
</feature>
<dbReference type="InterPro" id="IPR033682">
    <property type="entry name" value="PFA4"/>
</dbReference>
<feature type="active site" description="S-palmitoyl cysteine intermediate" evidence="11">
    <location>
        <position position="129"/>
    </location>
</feature>
<proteinExistence type="inferred from homology"/>
<dbReference type="EC" id="2.3.1.225" evidence="11"/>
<evidence type="ECO:0000256" key="12">
    <source>
        <dbReference type="RuleBase" id="RU079119"/>
    </source>
</evidence>
<comment type="catalytic activity">
    <reaction evidence="10 11 12">
        <text>L-cysteinyl-[protein] + hexadecanoyl-CoA = S-hexadecanoyl-L-cysteinyl-[protein] + CoA</text>
        <dbReference type="Rhea" id="RHEA:36683"/>
        <dbReference type="Rhea" id="RHEA-COMP:10131"/>
        <dbReference type="Rhea" id="RHEA-COMP:11032"/>
        <dbReference type="ChEBI" id="CHEBI:29950"/>
        <dbReference type="ChEBI" id="CHEBI:57287"/>
        <dbReference type="ChEBI" id="CHEBI:57379"/>
        <dbReference type="ChEBI" id="CHEBI:74151"/>
        <dbReference type="EC" id="2.3.1.225"/>
    </reaction>
</comment>
<accession>A0AA40CA03</accession>
<evidence type="ECO:0000256" key="7">
    <source>
        <dbReference type="ARBA" id="ARBA00023139"/>
    </source>
</evidence>
<keyword evidence="3 11" id="KW-0812">Transmembrane</keyword>
<feature type="transmembrane region" description="Helical" evidence="11 12">
    <location>
        <begin position="143"/>
        <end position="163"/>
    </location>
</feature>
<dbReference type="GO" id="GO:0005789">
    <property type="term" value="C:endoplasmic reticulum membrane"/>
    <property type="evidence" value="ECO:0007669"/>
    <property type="project" value="UniProtKB-SubCell"/>
</dbReference>
<evidence type="ECO:0000256" key="5">
    <source>
        <dbReference type="ARBA" id="ARBA00022989"/>
    </source>
</evidence>
<organism evidence="15 16">
    <name type="scientific">Bombardia bombarda</name>
    <dbReference type="NCBI Taxonomy" id="252184"/>
    <lineage>
        <taxon>Eukaryota</taxon>
        <taxon>Fungi</taxon>
        <taxon>Dikarya</taxon>
        <taxon>Ascomycota</taxon>
        <taxon>Pezizomycotina</taxon>
        <taxon>Sordariomycetes</taxon>
        <taxon>Sordariomycetidae</taxon>
        <taxon>Sordariales</taxon>
        <taxon>Lasiosphaeriaceae</taxon>
        <taxon>Bombardia</taxon>
    </lineage>
</organism>
<evidence type="ECO:0000256" key="9">
    <source>
        <dbReference type="ARBA" id="ARBA00023315"/>
    </source>
</evidence>
<keyword evidence="9 11" id="KW-0012">Acyltransferase</keyword>
<feature type="transmembrane region" description="Helical" evidence="11 12">
    <location>
        <begin position="54"/>
        <end position="73"/>
    </location>
</feature>
<dbReference type="Pfam" id="PF01529">
    <property type="entry name" value="DHHC"/>
    <property type="match status" value="1"/>
</dbReference>
<evidence type="ECO:0000256" key="10">
    <source>
        <dbReference type="ARBA" id="ARBA00048048"/>
    </source>
</evidence>
<dbReference type="AlphaFoldDB" id="A0AA40CA03"/>
<evidence type="ECO:0000256" key="13">
    <source>
        <dbReference type="SAM" id="MobiDB-lite"/>
    </source>
</evidence>
<evidence type="ECO:0000313" key="15">
    <source>
        <dbReference type="EMBL" id="KAK0630004.1"/>
    </source>
</evidence>
<sequence>MMSNLKTGPSSTPRRKGGIQSLAVPAVCLLIAFLGYFSQWLFQRSPDLAPGPLTTRETGIFNILLVCLWWTYYKACTVDPGGYSFPSTSTSTPTTTPTRWCKKCNAPKPPRAHHCRHCRRCIARMDHHCPWTANCVSMQTFPYFLRFLVYTNLALWTLAYHVYRRLSTVWSDRHMPAYLGPSPAHLAALTIISLFCMGTCLALGILLFSTARGWVLNMTMIEDWELERHEAVLARGGGDDDTRSSFWQAADVSDGRLRGVEAVEYPYDLGVFANMAQAMGTRNPLMWFFPLAGGPVISPTGAGAGWEWEENGFNDRLGMWPPPDPDKLRRPANMGWPGAAAKVAAAAAAMGGDYETPEETKAAFARRQEADLLRRRRQTHIVAELEEQEEEEEEEEEEDDEEEDGYSDDNDNNNRHERQGPALWSNSDGDTLWDYGVDVEDEDEIIQAAPPPPPLKYEGEEDDDDVPLAELIRRRKKQS</sequence>
<evidence type="ECO:0000256" key="11">
    <source>
        <dbReference type="HAMAP-Rule" id="MF_03199"/>
    </source>
</evidence>
<evidence type="ECO:0000256" key="6">
    <source>
        <dbReference type="ARBA" id="ARBA00023136"/>
    </source>
</evidence>
<keyword evidence="8 11" id="KW-0449">Lipoprotein</keyword>
<dbReference type="PANTHER" id="PTHR12246">
    <property type="entry name" value="PALMITOYLTRANSFERASE ZDHHC16"/>
    <property type="match status" value="1"/>
</dbReference>
<feature type="transmembrane region" description="Helical" evidence="11 12">
    <location>
        <begin position="183"/>
        <end position="208"/>
    </location>
</feature>
<comment type="subcellular location">
    <subcellularLocation>
        <location evidence="11">Endoplasmic reticulum membrane</location>
        <topology evidence="11">Multi-pass membrane protein</topology>
    </subcellularLocation>
    <subcellularLocation>
        <location evidence="1">Membrane</location>
        <topology evidence="1">Multi-pass membrane protein</topology>
    </subcellularLocation>
</comment>
<feature type="domain" description="Palmitoyltransferase DHHC" evidence="14">
    <location>
        <begin position="96"/>
        <end position="225"/>
    </location>
</feature>
<evidence type="ECO:0000259" key="14">
    <source>
        <dbReference type="Pfam" id="PF01529"/>
    </source>
</evidence>
<evidence type="ECO:0000256" key="8">
    <source>
        <dbReference type="ARBA" id="ARBA00023288"/>
    </source>
</evidence>
<keyword evidence="7 11" id="KW-0564">Palmitate</keyword>
<comment type="similarity">
    <text evidence="11">Belongs to the DHHC palmitoyltransferase family. PFA4 subfamily.</text>
</comment>
<evidence type="ECO:0000256" key="1">
    <source>
        <dbReference type="ARBA" id="ARBA00004141"/>
    </source>
</evidence>
<evidence type="ECO:0000256" key="4">
    <source>
        <dbReference type="ARBA" id="ARBA00022824"/>
    </source>
</evidence>
<evidence type="ECO:0000313" key="16">
    <source>
        <dbReference type="Proteomes" id="UP001174934"/>
    </source>
</evidence>
<dbReference type="Proteomes" id="UP001174934">
    <property type="component" value="Unassembled WGS sequence"/>
</dbReference>
<protein>
    <recommendedName>
        <fullName evidence="11">Palmitoyltransferase PFA4</fullName>
        <ecNumber evidence="11">2.3.1.225</ecNumber>
    </recommendedName>
    <alternativeName>
        <fullName evidence="11">Protein S-acyltransferase</fullName>
        <shortName evidence="11">PAT</shortName>
    </alternativeName>
    <alternativeName>
        <fullName evidence="11">Protein fatty acyltransferase 4</fullName>
    </alternativeName>
</protein>
<feature type="region of interest" description="Disordered" evidence="13">
    <location>
        <begin position="382"/>
        <end position="467"/>
    </location>
</feature>
<dbReference type="InterPro" id="IPR039859">
    <property type="entry name" value="PFA4/ZDH16/20/ERF2-like"/>
</dbReference>
<comment type="function">
    <text evidence="11">Mediates the reversible addition of palmitate to target proteins, thereby regulating their membrane association and biological function.</text>
</comment>